<sequence>ITNLLEPFYKAILVLLESCVILGGLVLVRISLSYLLLNADSAAVVQSLIYVGTINVVIVFAVMLINKLQSFRCSSTYSTIRDGIASAACTSLFHSLIVVILNTTWSEESLTNNIQRIGFHLLTDFSLPFELLSINLLVALVEAIAIAR</sequence>
<evidence type="ECO:0000313" key="2">
    <source>
        <dbReference type="Proteomes" id="UP001162992"/>
    </source>
</evidence>
<proteinExistence type="predicted"/>
<evidence type="ECO:0000313" key="1">
    <source>
        <dbReference type="EMBL" id="KAJ7527537.1"/>
    </source>
</evidence>
<dbReference type="EMBL" id="CM055107">
    <property type="protein sequence ID" value="KAJ7527537.1"/>
    <property type="molecule type" value="Genomic_DNA"/>
</dbReference>
<dbReference type="Proteomes" id="UP001162992">
    <property type="component" value="Chromosome 16"/>
</dbReference>
<name>A0ACC2BDP2_DIPCM</name>
<keyword evidence="2" id="KW-1185">Reference proteome</keyword>
<organism evidence="1 2">
    <name type="scientific">Diphasiastrum complanatum</name>
    <name type="common">Issler's clubmoss</name>
    <name type="synonym">Lycopodium complanatum</name>
    <dbReference type="NCBI Taxonomy" id="34168"/>
    <lineage>
        <taxon>Eukaryota</taxon>
        <taxon>Viridiplantae</taxon>
        <taxon>Streptophyta</taxon>
        <taxon>Embryophyta</taxon>
        <taxon>Tracheophyta</taxon>
        <taxon>Lycopodiopsida</taxon>
        <taxon>Lycopodiales</taxon>
        <taxon>Lycopodiaceae</taxon>
        <taxon>Lycopodioideae</taxon>
        <taxon>Diphasiastrum</taxon>
    </lineage>
</organism>
<accession>A0ACC2BDP2</accession>
<reference evidence="2" key="1">
    <citation type="journal article" date="2024" name="Proc. Natl. Acad. Sci. U.S.A.">
        <title>Extraordinary preservation of gene collinearity over three hundred million years revealed in homosporous lycophytes.</title>
        <authorList>
            <person name="Li C."/>
            <person name="Wickell D."/>
            <person name="Kuo L.Y."/>
            <person name="Chen X."/>
            <person name="Nie B."/>
            <person name="Liao X."/>
            <person name="Peng D."/>
            <person name="Ji J."/>
            <person name="Jenkins J."/>
            <person name="Williams M."/>
            <person name="Shu S."/>
            <person name="Plott C."/>
            <person name="Barry K."/>
            <person name="Rajasekar S."/>
            <person name="Grimwood J."/>
            <person name="Han X."/>
            <person name="Sun S."/>
            <person name="Hou Z."/>
            <person name="He W."/>
            <person name="Dai G."/>
            <person name="Sun C."/>
            <person name="Schmutz J."/>
            <person name="Leebens-Mack J.H."/>
            <person name="Li F.W."/>
            <person name="Wang L."/>
        </authorList>
    </citation>
    <scope>NUCLEOTIDE SEQUENCE [LARGE SCALE GENOMIC DNA]</scope>
    <source>
        <strain evidence="2">cv. PW_Plant_1</strain>
    </source>
</reference>
<gene>
    <name evidence="1" type="ORF">O6H91_16G060100</name>
</gene>
<protein>
    <submittedName>
        <fullName evidence="1">Uncharacterized protein</fullName>
    </submittedName>
</protein>
<feature type="non-terminal residue" evidence="1">
    <location>
        <position position="1"/>
    </location>
</feature>
<comment type="caution">
    <text evidence="1">The sequence shown here is derived from an EMBL/GenBank/DDBJ whole genome shotgun (WGS) entry which is preliminary data.</text>
</comment>